<reference evidence="2 3" key="1">
    <citation type="submission" date="2019-05" db="EMBL/GenBank/DDBJ databases">
        <title>Another draft genome of Portunus trituberculatus and its Hox gene families provides insights of decapod evolution.</title>
        <authorList>
            <person name="Jeong J.-H."/>
            <person name="Song I."/>
            <person name="Kim S."/>
            <person name="Choi T."/>
            <person name="Kim D."/>
            <person name="Ryu S."/>
            <person name="Kim W."/>
        </authorList>
    </citation>
    <scope>NUCLEOTIDE SEQUENCE [LARGE SCALE GENOMIC DNA]</scope>
    <source>
        <tissue evidence="2">Muscle</tissue>
    </source>
</reference>
<dbReference type="EMBL" id="VSRR010001214">
    <property type="protein sequence ID" value="MPC23507.1"/>
    <property type="molecule type" value="Genomic_DNA"/>
</dbReference>
<protein>
    <submittedName>
        <fullName evidence="2">Uncharacterized protein</fullName>
    </submittedName>
</protein>
<evidence type="ECO:0000313" key="3">
    <source>
        <dbReference type="Proteomes" id="UP000324222"/>
    </source>
</evidence>
<proteinExistence type="predicted"/>
<keyword evidence="3" id="KW-1185">Reference proteome</keyword>
<name>A0A5B7DQV1_PORTR</name>
<dbReference type="AlphaFoldDB" id="A0A5B7DQV1"/>
<accession>A0A5B7DQV1</accession>
<organism evidence="2 3">
    <name type="scientific">Portunus trituberculatus</name>
    <name type="common">Swimming crab</name>
    <name type="synonym">Neptunus trituberculatus</name>
    <dbReference type="NCBI Taxonomy" id="210409"/>
    <lineage>
        <taxon>Eukaryota</taxon>
        <taxon>Metazoa</taxon>
        <taxon>Ecdysozoa</taxon>
        <taxon>Arthropoda</taxon>
        <taxon>Crustacea</taxon>
        <taxon>Multicrustacea</taxon>
        <taxon>Malacostraca</taxon>
        <taxon>Eumalacostraca</taxon>
        <taxon>Eucarida</taxon>
        <taxon>Decapoda</taxon>
        <taxon>Pleocyemata</taxon>
        <taxon>Brachyura</taxon>
        <taxon>Eubrachyura</taxon>
        <taxon>Portunoidea</taxon>
        <taxon>Portunidae</taxon>
        <taxon>Portuninae</taxon>
        <taxon>Portunus</taxon>
    </lineage>
</organism>
<evidence type="ECO:0000313" key="2">
    <source>
        <dbReference type="EMBL" id="MPC23507.1"/>
    </source>
</evidence>
<evidence type="ECO:0000256" key="1">
    <source>
        <dbReference type="SAM" id="MobiDB-lite"/>
    </source>
</evidence>
<gene>
    <name evidence="2" type="ORF">E2C01_016558</name>
</gene>
<dbReference type="Proteomes" id="UP000324222">
    <property type="component" value="Unassembled WGS sequence"/>
</dbReference>
<feature type="region of interest" description="Disordered" evidence="1">
    <location>
        <begin position="115"/>
        <end position="161"/>
    </location>
</feature>
<sequence>MDYYYYSPSHLHYSFLPPITNTLCISGGQQQETLRIEGNVDELTLRRTGIGGAGSGFGNDYSSALVVDSGFVSLSGSGNTGECRQTLVDYPRGKTGRRCSCGPIFTYVNHFKNRHKKKGSQTGDSTSPAFTNTSSLPSTSSSSIFSYTQSPENTKKHANPE</sequence>
<feature type="compositionally biased region" description="Polar residues" evidence="1">
    <location>
        <begin position="120"/>
        <end position="130"/>
    </location>
</feature>
<feature type="compositionally biased region" description="Low complexity" evidence="1">
    <location>
        <begin position="131"/>
        <end position="150"/>
    </location>
</feature>
<comment type="caution">
    <text evidence="2">The sequence shown here is derived from an EMBL/GenBank/DDBJ whole genome shotgun (WGS) entry which is preliminary data.</text>
</comment>